<dbReference type="Proteomes" id="UP000247689">
    <property type="component" value="Unassembled WGS sequence"/>
</dbReference>
<dbReference type="OrthoDB" id="7550081at2"/>
<dbReference type="InterPro" id="IPR004843">
    <property type="entry name" value="Calcineurin-like_PHP"/>
</dbReference>
<dbReference type="RefSeq" id="WP_110199067.1">
    <property type="nucleotide sequence ID" value="NZ_QICH01000001.1"/>
</dbReference>
<dbReference type="Gene3D" id="3.60.21.10">
    <property type="match status" value="1"/>
</dbReference>
<accession>A0A318D916</accession>
<dbReference type="SUPFAM" id="SSF56300">
    <property type="entry name" value="Metallo-dependent phosphatases"/>
    <property type="match status" value="1"/>
</dbReference>
<feature type="domain" description="Calcineurin-like phosphoesterase" evidence="2">
    <location>
        <begin position="29"/>
        <end position="166"/>
    </location>
</feature>
<dbReference type="AlphaFoldDB" id="A0A318D916"/>
<evidence type="ECO:0000313" key="4">
    <source>
        <dbReference type="Proteomes" id="UP000247689"/>
    </source>
</evidence>
<comment type="caution">
    <text evidence="3">The sequence shown here is derived from an EMBL/GenBank/DDBJ whole genome shotgun (WGS) entry which is preliminary data.</text>
</comment>
<dbReference type="Pfam" id="PF00149">
    <property type="entry name" value="Metallophos"/>
    <property type="match status" value="1"/>
</dbReference>
<dbReference type="GO" id="GO:0016787">
    <property type="term" value="F:hydrolase activity"/>
    <property type="evidence" value="ECO:0007669"/>
    <property type="project" value="InterPro"/>
</dbReference>
<dbReference type="PANTHER" id="PTHR46546">
    <property type="entry name" value="SHEWANELLA-LIKE PROTEIN PHOSPHATASE 1"/>
    <property type="match status" value="1"/>
</dbReference>
<name>A0A318D916_9GAMM</name>
<organism evidence="3 4">
    <name type="scientific">Kangiella spongicola</name>
    <dbReference type="NCBI Taxonomy" id="796379"/>
    <lineage>
        <taxon>Bacteria</taxon>
        <taxon>Pseudomonadati</taxon>
        <taxon>Pseudomonadota</taxon>
        <taxon>Gammaproteobacteria</taxon>
        <taxon>Kangiellales</taxon>
        <taxon>Kangiellaceae</taxon>
        <taxon>Kangiella</taxon>
    </lineage>
</organism>
<dbReference type="PANTHER" id="PTHR46546:SF4">
    <property type="entry name" value="SHEWANELLA-LIKE PROTEIN PHOSPHATASE 1"/>
    <property type="match status" value="1"/>
</dbReference>
<evidence type="ECO:0000259" key="2">
    <source>
        <dbReference type="Pfam" id="PF00149"/>
    </source>
</evidence>
<feature type="signal peptide" evidence="1">
    <location>
        <begin position="1"/>
        <end position="27"/>
    </location>
</feature>
<protein>
    <submittedName>
        <fullName evidence="3">Metallophosphoesterase</fullName>
    </submittedName>
</protein>
<proteinExistence type="predicted"/>
<keyword evidence="4" id="KW-1185">Reference proteome</keyword>
<evidence type="ECO:0000313" key="3">
    <source>
        <dbReference type="EMBL" id="PXF63734.1"/>
    </source>
</evidence>
<evidence type="ECO:0000256" key="1">
    <source>
        <dbReference type="SAM" id="SignalP"/>
    </source>
</evidence>
<gene>
    <name evidence="3" type="ORF">DL796_00870</name>
</gene>
<feature type="chain" id="PRO_5016234750" evidence="1">
    <location>
        <begin position="28"/>
        <end position="626"/>
    </location>
</feature>
<reference evidence="3 4" key="1">
    <citation type="submission" date="2018-05" db="EMBL/GenBank/DDBJ databases">
        <title>Kangiella spongicola genome sequence.</title>
        <authorList>
            <person name="Maclea K.S."/>
            <person name="Goen A.E."/>
            <person name="Kelley C."/>
            <person name="Underriner A."/>
            <person name="Silverwood T."/>
            <person name="Trachtenberg A.M."/>
        </authorList>
    </citation>
    <scope>NUCLEOTIDE SEQUENCE [LARGE SCALE GENOMIC DNA]</scope>
    <source>
        <strain evidence="3 4">ATCC BAA-2076</strain>
    </source>
</reference>
<sequence>MKIKTLTHLALALLFIALLSFSKTSQAKRTVAVTDVHGAYQDLLIVLKHSDVLNEQLQWTGNTDTLVIIGDNLDRGPESRKVLDLWMRLEKEAAEAGGEVVALLGNHEAMNIMPDLRYVADEEFAAFIPEESSSYRNKVYKDFLQYSRRDDNSASKDVFNQLYPPGYFGLVEAFSPDGYYGRWLLNKDVIRTVNGRTFVHGGISQQLLDLGLSEPQLNQRFRDDLTQYATLYHDFIDAGLFKHYFSKGERKQVLQALLDGQIKSRSLNTRNMRKKAEQFLEVADSIMLTTFGPIWYRGNIYCHAYSEQKVLDQALRHFKSKQLLVGHTPDKSRLVRSRFDNKLILLDTGMLRTHYSGHPSAVVIDDDNLSVVNIDNPEANAPLPDPVRKPLYPNGLSDDYLAEFYQNAKVVDSKPLDDFYSKPIKLTFELNGKRHNAIFKYLDSDPQMHKKPWKRRLGNLADRYIYDLAAYKLDRELGLFMVPFTMEYHFEGKSGILQYWVENSITRTEMIETGESLYSFCNTQDSEDIMHIFDWLIFNDDRNTGNRLYDKDNGFLWLIDHSRAFRSKISLPEYSRPMPNYLSPLFRAKLKSLDSVKLQQLLGDILHKKQISALLTRRDKILQRLP</sequence>
<dbReference type="EMBL" id="QICH01000001">
    <property type="protein sequence ID" value="PXF63734.1"/>
    <property type="molecule type" value="Genomic_DNA"/>
</dbReference>
<keyword evidence="1" id="KW-0732">Signal</keyword>
<dbReference type="InterPro" id="IPR029052">
    <property type="entry name" value="Metallo-depent_PP-like"/>
</dbReference>